<organism evidence="6 7">
    <name type="scientific">Ahrensia kielensis</name>
    <dbReference type="NCBI Taxonomy" id="76980"/>
    <lineage>
        <taxon>Bacteria</taxon>
        <taxon>Pseudomonadati</taxon>
        <taxon>Pseudomonadota</taxon>
        <taxon>Alphaproteobacteria</taxon>
        <taxon>Hyphomicrobiales</taxon>
        <taxon>Ahrensiaceae</taxon>
        <taxon>Ahrensia</taxon>
    </lineage>
</organism>
<dbReference type="Pfam" id="PF09339">
    <property type="entry name" value="HTH_IclR"/>
    <property type="match status" value="1"/>
</dbReference>
<dbReference type="Gene3D" id="1.10.10.10">
    <property type="entry name" value="Winged helix-like DNA-binding domain superfamily/Winged helix DNA-binding domain"/>
    <property type="match status" value="1"/>
</dbReference>
<dbReference type="SUPFAM" id="SSF55781">
    <property type="entry name" value="GAF domain-like"/>
    <property type="match status" value="1"/>
</dbReference>
<dbReference type="InterPro" id="IPR014757">
    <property type="entry name" value="Tscrpt_reg_IclR_C"/>
</dbReference>
<keyword evidence="7" id="KW-1185">Reference proteome</keyword>
<dbReference type="RefSeq" id="WP_342847709.1">
    <property type="nucleotide sequence ID" value="NZ_JBBMQO010000003.1"/>
</dbReference>
<dbReference type="InterPro" id="IPR036388">
    <property type="entry name" value="WH-like_DNA-bd_sf"/>
</dbReference>
<evidence type="ECO:0000313" key="6">
    <source>
        <dbReference type="EMBL" id="MEM5501177.1"/>
    </source>
</evidence>
<dbReference type="PROSITE" id="PS51078">
    <property type="entry name" value="ICLR_ED"/>
    <property type="match status" value="1"/>
</dbReference>
<feature type="domain" description="IclR-ED" evidence="5">
    <location>
        <begin position="70"/>
        <end position="253"/>
    </location>
</feature>
<dbReference type="InterPro" id="IPR005471">
    <property type="entry name" value="Tscrpt_reg_IclR_N"/>
</dbReference>
<dbReference type="PANTHER" id="PTHR30136">
    <property type="entry name" value="HELIX-TURN-HELIX TRANSCRIPTIONAL REGULATOR, ICLR FAMILY"/>
    <property type="match status" value="1"/>
</dbReference>
<dbReference type="PROSITE" id="PS51077">
    <property type="entry name" value="HTH_ICLR"/>
    <property type="match status" value="1"/>
</dbReference>
<evidence type="ECO:0000256" key="1">
    <source>
        <dbReference type="ARBA" id="ARBA00023015"/>
    </source>
</evidence>
<dbReference type="InterPro" id="IPR029016">
    <property type="entry name" value="GAF-like_dom_sf"/>
</dbReference>
<sequence>MTDESRIPTNLRTLLILEIVGNSDKALSPTEINQHIGLPKQTMHRLCATLVEEGFLIYEPSGKRLRPARRLRSLGVGMLYASHIHIGRRQILKNVAQTLGETVNFVVPSDDGMTYLDRVETDWPIRVQLPVGTHVPFHCTASGKVFLASLAPTMRERLVRSLQLKPYTSNTFENADKLLESLEAIASQGYAIDDQEFMDGMVAIAVPIFDEKKRFLAALATHGPTVRLDPEILVQHKTLLSNAARQLARALVDE</sequence>
<evidence type="ECO:0000259" key="5">
    <source>
        <dbReference type="PROSITE" id="PS51078"/>
    </source>
</evidence>
<evidence type="ECO:0000313" key="7">
    <source>
        <dbReference type="Proteomes" id="UP001477870"/>
    </source>
</evidence>
<dbReference type="SMART" id="SM00346">
    <property type="entry name" value="HTH_ICLR"/>
    <property type="match status" value="1"/>
</dbReference>
<dbReference type="InterPro" id="IPR036390">
    <property type="entry name" value="WH_DNA-bd_sf"/>
</dbReference>
<protein>
    <submittedName>
        <fullName evidence="6">IclR family transcriptional regulator</fullName>
    </submittedName>
</protein>
<dbReference type="Gene3D" id="3.30.450.40">
    <property type="match status" value="1"/>
</dbReference>
<evidence type="ECO:0000259" key="4">
    <source>
        <dbReference type="PROSITE" id="PS51077"/>
    </source>
</evidence>
<comment type="caution">
    <text evidence="6">The sequence shown here is derived from an EMBL/GenBank/DDBJ whole genome shotgun (WGS) entry which is preliminary data.</text>
</comment>
<accession>A0ABU9T4X0</accession>
<keyword evidence="2" id="KW-0238">DNA-binding</keyword>
<keyword evidence="1" id="KW-0805">Transcription regulation</keyword>
<evidence type="ECO:0000256" key="2">
    <source>
        <dbReference type="ARBA" id="ARBA00023125"/>
    </source>
</evidence>
<reference evidence="6 7" key="1">
    <citation type="submission" date="2024-03" db="EMBL/GenBank/DDBJ databases">
        <title>Community enrichment and isolation of bacterial strains for fucoidan degradation.</title>
        <authorList>
            <person name="Sichert A."/>
        </authorList>
    </citation>
    <scope>NUCLEOTIDE SEQUENCE [LARGE SCALE GENOMIC DNA]</scope>
    <source>
        <strain evidence="6 7">AS62</strain>
    </source>
</reference>
<keyword evidence="3" id="KW-0804">Transcription</keyword>
<feature type="domain" description="HTH iclR-type" evidence="4">
    <location>
        <begin position="7"/>
        <end position="76"/>
    </location>
</feature>
<name>A0ABU9T4X0_9HYPH</name>
<dbReference type="SUPFAM" id="SSF46785">
    <property type="entry name" value="Winged helix' DNA-binding domain"/>
    <property type="match status" value="1"/>
</dbReference>
<dbReference type="Proteomes" id="UP001477870">
    <property type="component" value="Unassembled WGS sequence"/>
</dbReference>
<dbReference type="PANTHER" id="PTHR30136:SF24">
    <property type="entry name" value="HTH-TYPE TRANSCRIPTIONAL REPRESSOR ALLR"/>
    <property type="match status" value="1"/>
</dbReference>
<evidence type="ECO:0000256" key="3">
    <source>
        <dbReference type="ARBA" id="ARBA00023163"/>
    </source>
</evidence>
<proteinExistence type="predicted"/>
<dbReference type="Pfam" id="PF01614">
    <property type="entry name" value="IclR_C"/>
    <property type="match status" value="1"/>
</dbReference>
<dbReference type="InterPro" id="IPR050707">
    <property type="entry name" value="HTH_MetabolicPath_Reg"/>
</dbReference>
<dbReference type="EMBL" id="JBBMQO010000003">
    <property type="protein sequence ID" value="MEM5501177.1"/>
    <property type="molecule type" value="Genomic_DNA"/>
</dbReference>
<gene>
    <name evidence="6" type="ORF">WNY59_06205</name>
</gene>